<dbReference type="Proteomes" id="UP001596170">
    <property type="component" value="Unassembled WGS sequence"/>
</dbReference>
<reference evidence="2" key="1">
    <citation type="journal article" date="2019" name="Int. J. Syst. Evol. Microbiol.">
        <title>The Global Catalogue of Microorganisms (GCM) 10K type strain sequencing project: providing services to taxonomists for standard genome sequencing and annotation.</title>
        <authorList>
            <consortium name="The Broad Institute Genomics Platform"/>
            <consortium name="The Broad Institute Genome Sequencing Center for Infectious Disease"/>
            <person name="Wu L."/>
            <person name="Ma J."/>
        </authorList>
    </citation>
    <scope>NUCLEOTIDE SEQUENCE [LARGE SCALE GENOMIC DNA]</scope>
    <source>
        <strain evidence="2">CCUG 54527</strain>
    </source>
</reference>
<accession>A0ABW1LBC0</accession>
<dbReference type="RefSeq" id="WP_377735322.1">
    <property type="nucleotide sequence ID" value="NZ_JBHSRI010000025.1"/>
</dbReference>
<comment type="caution">
    <text evidence="1">The sequence shown here is derived from an EMBL/GenBank/DDBJ whole genome shotgun (WGS) entry which is preliminary data.</text>
</comment>
<organism evidence="1 2">
    <name type="scientific">Paenisporosarcina macmurdoensis</name>
    <dbReference type="NCBI Taxonomy" id="212659"/>
    <lineage>
        <taxon>Bacteria</taxon>
        <taxon>Bacillati</taxon>
        <taxon>Bacillota</taxon>
        <taxon>Bacilli</taxon>
        <taxon>Bacillales</taxon>
        <taxon>Caryophanaceae</taxon>
        <taxon>Paenisporosarcina</taxon>
    </lineage>
</organism>
<sequence length="260" mass="30432">MTKNLQVEAEISKISAMLLEQSHLRLLGSDNWAFPLQLADIQMKTVVRSQMDVLMKMILKILERLEVKQPNEISELLAVETIFIDHMLELMIQSNMVEKTDTIYRLTPSGSMHLTKGTFAHDPMDEDVEIAYSPYHNESLERDIGRNILDEDEKMPDFRFENETDLVDVKNLNELHIRQMIENSGYEFLVENGQKVIEEICSIDLKESLRAVCLEFHLHDRTEDTVFIRVWNTWTGKFDPLFENELNQKEATRLRKLYIG</sequence>
<gene>
    <name evidence="1" type="ORF">ACFPYN_15155</name>
</gene>
<keyword evidence="2" id="KW-1185">Reference proteome</keyword>
<protein>
    <submittedName>
        <fullName evidence="1">Uncharacterized protein</fullName>
    </submittedName>
</protein>
<evidence type="ECO:0000313" key="1">
    <source>
        <dbReference type="EMBL" id="MFC6040764.1"/>
    </source>
</evidence>
<dbReference type="EMBL" id="JBHSRI010000025">
    <property type="protein sequence ID" value="MFC6040764.1"/>
    <property type="molecule type" value="Genomic_DNA"/>
</dbReference>
<proteinExistence type="predicted"/>
<evidence type="ECO:0000313" key="2">
    <source>
        <dbReference type="Proteomes" id="UP001596170"/>
    </source>
</evidence>
<name>A0ABW1LBC0_9BACL</name>